<evidence type="ECO:0000313" key="2">
    <source>
        <dbReference type="Proteomes" id="UP001267290"/>
    </source>
</evidence>
<reference evidence="1 2" key="1">
    <citation type="submission" date="2023-07" db="EMBL/GenBank/DDBJ databases">
        <title>Sorghum-associated microbial communities from plants grown in Nebraska, USA.</title>
        <authorList>
            <person name="Schachtman D."/>
        </authorList>
    </citation>
    <scope>NUCLEOTIDE SEQUENCE [LARGE SCALE GENOMIC DNA]</scope>
    <source>
        <strain evidence="1 2">CC258</strain>
    </source>
</reference>
<sequence>MSSTTTNIGLYKKNPSTDGNDTFDINTMLNDNWDRIDAQIGAQVSVSPPPAAVNLVNGLQVVNVPQSSPFDNLNVKGRTLVNLLGRDGNCEDVSKWVTIQLTAALDSTNKAIGSNSFRGTLTSTQGVIESAELISRLNLTKNYLIVSDIKNGSATNGLALWNVVGSSQTQTNVITDTTKFQVAYVTLGSANLTGAISAKVRFVINGLSGQIAYVDGIRLYEIAATEKAYIDGLTTANAQAYIAAKYPYVDDIKHVSAPYLIKYGENQAPTFNEATLHANAVVSEPYKLTLSATANSQLNYIDIPAIVGQQYTFSITHNGKIALDPIDSSGGAMIGGTGWSTAQSITFTAPNLAKSIRLYFSNDTLGAGTFTFSNPMLNLGSTAKPFKPRNDDRLAFLNTQLASNLDVTVYDSLFKRDGKYFVEKRFKDMVLDGSLAWIFGEDAVGYKKVYINTVVGMYNSQTTKTAVKYDGKILTNYSGSVSTGDIVYTNGASNVVEMWIFDTDSGWGETYTPTADEIKAYFYGWAMHDSSSTSLPYITGTKRWRKVGNAAGNGTVGVDYNLSVMPTTPTTWLGSTPYKLTYQLATPTFEEIQVEESMSLHAGLNQIEVGQGVVVREKANPYIRPQLDFVLINASNFVKNRTNRILVIYKNGKEDKQWTIYSNYVGSVSAYGGASATISYANFDPTATYEVTYIALDQYLLSTSLQAINIETASNLKTVVDSVVQNQADLERSVTELFTSVSNGKTAVASAITGKGIPASGSDSFTTLSTKISSISTGSGNAVAADVLAGKTFTNGMSSGLTGTMPNRNTSQIGLNGAGSLGRMAIQVPNGYWDGNSSVYWDDPDFIAANIKSGVNIFGVVGDMTTLKSAKFSNANPVSTNYSSPPNSFFLDFTGLTFAPKFVLFYGTSVSMIANGGGGGMLGITASATTDSTNFLGGGSYFSVNGGSFTVSCTLTNVTSTGCRVTYYAQGNSGVGWGGGGTFTTVLIG</sequence>
<comment type="caution">
    <text evidence="1">The sequence shown here is derived from an EMBL/GenBank/DDBJ whole genome shotgun (WGS) entry which is preliminary data.</text>
</comment>
<dbReference type="RefSeq" id="WP_310501287.1">
    <property type="nucleotide sequence ID" value="NZ_JAVDSB010000012.1"/>
</dbReference>
<proteinExistence type="predicted"/>
<gene>
    <name evidence="1" type="ORF">J2736_005054</name>
</gene>
<organism evidence="1 2">
    <name type="scientific">Paenibacillus qinlingensis</name>
    <dbReference type="NCBI Taxonomy" id="1837343"/>
    <lineage>
        <taxon>Bacteria</taxon>
        <taxon>Bacillati</taxon>
        <taxon>Bacillota</taxon>
        <taxon>Bacilli</taxon>
        <taxon>Bacillales</taxon>
        <taxon>Paenibacillaceae</taxon>
        <taxon>Paenibacillus</taxon>
    </lineage>
</organism>
<keyword evidence="2" id="KW-1185">Reference proteome</keyword>
<accession>A0ABU1P2P3</accession>
<dbReference type="Proteomes" id="UP001267290">
    <property type="component" value="Unassembled WGS sequence"/>
</dbReference>
<name>A0ABU1P2P3_9BACL</name>
<protein>
    <recommendedName>
        <fullName evidence="3">Tail fiber protein</fullName>
    </recommendedName>
</protein>
<dbReference type="EMBL" id="JAVDSB010000012">
    <property type="protein sequence ID" value="MDR6553844.1"/>
    <property type="molecule type" value="Genomic_DNA"/>
</dbReference>
<evidence type="ECO:0008006" key="3">
    <source>
        <dbReference type="Google" id="ProtNLM"/>
    </source>
</evidence>
<evidence type="ECO:0000313" key="1">
    <source>
        <dbReference type="EMBL" id="MDR6553844.1"/>
    </source>
</evidence>